<dbReference type="EMBL" id="OVEO01000015">
    <property type="protein sequence ID" value="SPR00771.1"/>
    <property type="molecule type" value="Genomic_DNA"/>
</dbReference>
<name>A0A3P3YKP8_PLABS</name>
<geneLocation type="mitochondrion" evidence="1"/>
<gene>
    <name evidence="1" type="ORF">PLBR_LOCUS7986</name>
</gene>
<dbReference type="Proteomes" id="UP000290189">
    <property type="component" value="Unassembled WGS sequence"/>
</dbReference>
<protein>
    <submittedName>
        <fullName evidence="1">Uncharacterized protein</fullName>
    </submittedName>
</protein>
<evidence type="ECO:0000313" key="2">
    <source>
        <dbReference type="Proteomes" id="UP000290189"/>
    </source>
</evidence>
<evidence type="ECO:0000313" key="1">
    <source>
        <dbReference type="EMBL" id="SPR00771.1"/>
    </source>
</evidence>
<dbReference type="AlphaFoldDB" id="A0A3P3YKP8"/>
<proteinExistence type="predicted"/>
<reference evidence="1 2" key="1">
    <citation type="submission" date="2018-03" db="EMBL/GenBank/DDBJ databases">
        <authorList>
            <person name="Fogelqvist J."/>
        </authorList>
    </citation>
    <scope>NUCLEOTIDE SEQUENCE [LARGE SCALE GENOMIC DNA]</scope>
</reference>
<sequence length="96" mass="10698">MTPWPLVIRYYHPVLAVFACSSIELHLGASQPIANLVPRGSCPVKKFLSIHVFDSMRAGGRERRIPPDLAWQLLGANPQYVGWTIPNGIVQSNVNY</sequence>
<keyword evidence="1" id="KW-0496">Mitochondrion</keyword>
<organism evidence="1 2">
    <name type="scientific">Plasmodiophora brassicae</name>
    <name type="common">Clubroot disease agent</name>
    <dbReference type="NCBI Taxonomy" id="37360"/>
    <lineage>
        <taxon>Eukaryota</taxon>
        <taxon>Sar</taxon>
        <taxon>Rhizaria</taxon>
        <taxon>Endomyxa</taxon>
        <taxon>Phytomyxea</taxon>
        <taxon>Plasmodiophorida</taxon>
        <taxon>Plasmodiophoridae</taxon>
        <taxon>Plasmodiophora</taxon>
    </lineage>
</organism>
<accession>A0A3P3YKP8</accession>